<evidence type="ECO:0008006" key="5">
    <source>
        <dbReference type="Google" id="ProtNLM"/>
    </source>
</evidence>
<reference evidence="3 4" key="1">
    <citation type="journal article" date="2016" name="BMC Genomics">
        <title>Comparative genomics reveals Cyclospora cayetanensis possesses coccidia-like metabolism and invasion components but unique surface antigens.</title>
        <authorList>
            <person name="Liu S."/>
            <person name="Wang L."/>
            <person name="Zheng H."/>
            <person name="Xu Z."/>
            <person name="Roellig D.M."/>
            <person name="Li N."/>
            <person name="Frace M.A."/>
            <person name="Tang K."/>
            <person name="Arrowood M.J."/>
            <person name="Moss D.M."/>
            <person name="Zhang L."/>
            <person name="Feng Y."/>
            <person name="Xiao L."/>
        </authorList>
    </citation>
    <scope>NUCLEOTIDE SEQUENCE [LARGE SCALE GENOMIC DNA]</scope>
    <source>
        <strain evidence="3 4">CHN_HEN01</strain>
    </source>
</reference>
<organism evidence="3 4">
    <name type="scientific">Cyclospora cayetanensis</name>
    <dbReference type="NCBI Taxonomy" id="88456"/>
    <lineage>
        <taxon>Eukaryota</taxon>
        <taxon>Sar</taxon>
        <taxon>Alveolata</taxon>
        <taxon>Apicomplexa</taxon>
        <taxon>Conoidasida</taxon>
        <taxon>Coccidia</taxon>
        <taxon>Eucoccidiorida</taxon>
        <taxon>Eimeriorina</taxon>
        <taxon>Eimeriidae</taxon>
        <taxon>Cyclospora</taxon>
    </lineage>
</organism>
<keyword evidence="2" id="KW-0732">Signal</keyword>
<feature type="signal peptide" evidence="2">
    <location>
        <begin position="1"/>
        <end position="18"/>
    </location>
</feature>
<feature type="compositionally biased region" description="Low complexity" evidence="1">
    <location>
        <begin position="150"/>
        <end position="171"/>
    </location>
</feature>
<feature type="compositionally biased region" description="Basic and acidic residues" evidence="1">
    <location>
        <begin position="172"/>
        <end position="186"/>
    </location>
</feature>
<keyword evidence="4" id="KW-1185">Reference proteome</keyword>
<sequence length="275" mass="28990">MLIIYAVYFVFCALVVCGGKPSSGALENAYESHFSVAQEQRDSRSLVSGQQKMFAEIPAAAPAQMSAELPEEMPAEISAEPPDPAQVQADSHVFIYERLGTRSLTDWILRNKALVLAEVIRTSQPAAAQNLILTSPWVSRDPAPGTQQETASHTQSSSVISTSASGSQMASSREDSGPTSDSKDSVGRPVGKNEGPDGGTFDSDGGAVLDSVSSPGAPVGSKRFSAVLGIACVSLQRVRHYPLFTVDAPANGIGLLGSPFTPFSEDSLQLLFRCL</sequence>
<gene>
    <name evidence="3" type="ORF">cyc_08004</name>
</gene>
<proteinExistence type="predicted"/>
<comment type="caution">
    <text evidence="3">The sequence shown here is derived from an EMBL/GenBank/DDBJ whole genome shotgun (WGS) entry which is preliminary data.</text>
</comment>
<protein>
    <recommendedName>
        <fullName evidence="5">Transmembrane protein</fullName>
    </recommendedName>
</protein>
<feature type="region of interest" description="Disordered" evidence="1">
    <location>
        <begin position="139"/>
        <end position="214"/>
    </location>
</feature>
<dbReference type="EMBL" id="JROU02001600">
    <property type="protein sequence ID" value="OEH75861.1"/>
    <property type="molecule type" value="Genomic_DNA"/>
</dbReference>
<evidence type="ECO:0000313" key="4">
    <source>
        <dbReference type="Proteomes" id="UP000095192"/>
    </source>
</evidence>
<dbReference type="VEuPathDB" id="ToxoDB:cyc_08004"/>
<accession>A0A1D3CXF8</accession>
<dbReference type="Proteomes" id="UP000095192">
    <property type="component" value="Unassembled WGS sequence"/>
</dbReference>
<dbReference type="AlphaFoldDB" id="A0A1D3CXF8"/>
<dbReference type="InParanoid" id="A0A1D3CXF8"/>
<feature type="chain" id="PRO_5008913989" description="Transmembrane protein" evidence="2">
    <location>
        <begin position="19"/>
        <end position="275"/>
    </location>
</feature>
<evidence type="ECO:0000256" key="1">
    <source>
        <dbReference type="SAM" id="MobiDB-lite"/>
    </source>
</evidence>
<evidence type="ECO:0000256" key="2">
    <source>
        <dbReference type="SAM" id="SignalP"/>
    </source>
</evidence>
<name>A0A1D3CXF8_9EIME</name>
<evidence type="ECO:0000313" key="3">
    <source>
        <dbReference type="EMBL" id="OEH75861.1"/>
    </source>
</evidence>